<dbReference type="PROSITE" id="PS50011">
    <property type="entry name" value="PROTEIN_KINASE_DOM"/>
    <property type="match status" value="1"/>
</dbReference>
<feature type="compositionally biased region" description="Low complexity" evidence="1">
    <location>
        <begin position="349"/>
        <end position="361"/>
    </location>
</feature>
<comment type="caution">
    <text evidence="3">The sequence shown here is derived from an EMBL/GenBank/DDBJ whole genome shotgun (WGS) entry which is preliminary data.</text>
</comment>
<dbReference type="OrthoDB" id="5584477at2759"/>
<dbReference type="InterPro" id="IPR040976">
    <property type="entry name" value="Pkinase_fungal"/>
</dbReference>
<keyword evidence="3" id="KW-0808">Transferase</keyword>
<evidence type="ECO:0000313" key="4">
    <source>
        <dbReference type="Proteomes" id="UP000521943"/>
    </source>
</evidence>
<keyword evidence="3" id="KW-0418">Kinase</keyword>
<keyword evidence="4" id="KW-1185">Reference proteome</keyword>
<feature type="domain" description="Protein kinase" evidence="2">
    <location>
        <begin position="1"/>
        <end position="321"/>
    </location>
</feature>
<name>A0A8H6I968_9AGAR</name>
<sequence length="395" mass="43613">MNLTLYAELCEVVGLSAGARGIRLESALFSRMPGASTSRCPSTHFWNVRRAFGVSLRCSRTRTTANKPKDSARRAFNFESNEFHNRTMSRVTMACYGSSLDQFTSQRQAIAAIRDAIQGHWNLLKAGIMHRDVSMDNILFGEDDSDDDPRGVLIDLDMAMVVDGPTAGMLTEYRVGTHLYQSVSVLRNSDGGTTIAPVPRDYLDDLESFLYVLCHLLFGFKGVNLPVPEAFGDMAILAQWEQVRLSAAHAKANFIGDDELDARRIPPFWSSACVELCDKFRKFASPISKTKNRIRNWADPKTRQELSQNLHNEIENHYAYVISIFDDALSSLNSVGGDAPRVVPPSPGPSFTYSSSSSTETGSRKRSSSGSEDGDSPPVKRRRSDDSDSASNTST</sequence>
<dbReference type="InterPro" id="IPR011009">
    <property type="entry name" value="Kinase-like_dom_sf"/>
</dbReference>
<dbReference type="EMBL" id="JACGCI010000011">
    <property type="protein sequence ID" value="KAF6760884.1"/>
    <property type="molecule type" value="Genomic_DNA"/>
</dbReference>
<dbReference type="SUPFAM" id="SSF56112">
    <property type="entry name" value="Protein kinase-like (PK-like)"/>
    <property type="match status" value="1"/>
</dbReference>
<dbReference type="GO" id="GO:0004672">
    <property type="term" value="F:protein kinase activity"/>
    <property type="evidence" value="ECO:0007669"/>
    <property type="project" value="InterPro"/>
</dbReference>
<evidence type="ECO:0000259" key="2">
    <source>
        <dbReference type="PROSITE" id="PS50011"/>
    </source>
</evidence>
<dbReference type="Gene3D" id="1.10.510.10">
    <property type="entry name" value="Transferase(Phosphotransferase) domain 1"/>
    <property type="match status" value="1"/>
</dbReference>
<feature type="region of interest" description="Disordered" evidence="1">
    <location>
        <begin position="340"/>
        <end position="395"/>
    </location>
</feature>
<dbReference type="PANTHER" id="PTHR38248:SF2">
    <property type="entry name" value="FUNK1 11"/>
    <property type="match status" value="1"/>
</dbReference>
<evidence type="ECO:0000313" key="3">
    <source>
        <dbReference type="EMBL" id="KAF6760884.1"/>
    </source>
</evidence>
<dbReference type="Pfam" id="PF17667">
    <property type="entry name" value="Pkinase_fungal"/>
    <property type="match status" value="1"/>
</dbReference>
<reference evidence="3 4" key="1">
    <citation type="submission" date="2020-07" db="EMBL/GenBank/DDBJ databases">
        <title>Comparative genomics of pyrophilous fungi reveals a link between fire events and developmental genes.</title>
        <authorList>
            <consortium name="DOE Joint Genome Institute"/>
            <person name="Steindorff A.S."/>
            <person name="Carver A."/>
            <person name="Calhoun S."/>
            <person name="Stillman K."/>
            <person name="Liu H."/>
            <person name="Lipzen A."/>
            <person name="Pangilinan J."/>
            <person name="Labutti K."/>
            <person name="Bruns T.D."/>
            <person name="Grigoriev I.V."/>
        </authorList>
    </citation>
    <scope>NUCLEOTIDE SEQUENCE [LARGE SCALE GENOMIC DNA]</scope>
    <source>
        <strain evidence="3 4">CBS 144469</strain>
    </source>
</reference>
<dbReference type="PANTHER" id="PTHR38248">
    <property type="entry name" value="FUNK1 6"/>
    <property type="match status" value="1"/>
</dbReference>
<proteinExistence type="predicted"/>
<dbReference type="AlphaFoldDB" id="A0A8H6I968"/>
<accession>A0A8H6I968</accession>
<gene>
    <name evidence="3" type="ORF">DFP72DRAFT_1165977</name>
</gene>
<dbReference type="InterPro" id="IPR000719">
    <property type="entry name" value="Prot_kinase_dom"/>
</dbReference>
<evidence type="ECO:0000256" key="1">
    <source>
        <dbReference type="SAM" id="MobiDB-lite"/>
    </source>
</evidence>
<protein>
    <submittedName>
        <fullName evidence="3">Kinase-like domain-containing protein</fullName>
    </submittedName>
</protein>
<dbReference type="GO" id="GO:0005524">
    <property type="term" value="F:ATP binding"/>
    <property type="evidence" value="ECO:0007669"/>
    <property type="project" value="InterPro"/>
</dbReference>
<dbReference type="Proteomes" id="UP000521943">
    <property type="component" value="Unassembled WGS sequence"/>
</dbReference>
<organism evidence="3 4">
    <name type="scientific">Ephemerocybe angulata</name>
    <dbReference type="NCBI Taxonomy" id="980116"/>
    <lineage>
        <taxon>Eukaryota</taxon>
        <taxon>Fungi</taxon>
        <taxon>Dikarya</taxon>
        <taxon>Basidiomycota</taxon>
        <taxon>Agaricomycotina</taxon>
        <taxon>Agaricomycetes</taxon>
        <taxon>Agaricomycetidae</taxon>
        <taxon>Agaricales</taxon>
        <taxon>Agaricineae</taxon>
        <taxon>Psathyrellaceae</taxon>
        <taxon>Ephemerocybe</taxon>
    </lineage>
</organism>